<dbReference type="EMBL" id="LAVV01007730">
    <property type="protein sequence ID" value="KNZ54964.1"/>
    <property type="molecule type" value="Genomic_DNA"/>
</dbReference>
<dbReference type="Proteomes" id="UP000037035">
    <property type="component" value="Unassembled WGS sequence"/>
</dbReference>
<protein>
    <submittedName>
        <fullName evidence="2">Uncharacterized protein</fullName>
    </submittedName>
</protein>
<evidence type="ECO:0000313" key="3">
    <source>
        <dbReference type="Proteomes" id="UP000037035"/>
    </source>
</evidence>
<accession>A0A0L6V2H4</accession>
<name>A0A0L6V2H4_9BASI</name>
<dbReference type="AlphaFoldDB" id="A0A0L6V2H4"/>
<evidence type="ECO:0000256" key="1">
    <source>
        <dbReference type="SAM" id="MobiDB-lite"/>
    </source>
</evidence>
<dbReference type="OrthoDB" id="2507272at2759"/>
<reference evidence="2 3" key="1">
    <citation type="submission" date="2015-08" db="EMBL/GenBank/DDBJ databases">
        <title>Next Generation Sequencing and Analysis of the Genome of Puccinia sorghi L Schw, the Causal Agent of Maize Common Rust.</title>
        <authorList>
            <person name="Rochi L."/>
            <person name="Burguener G."/>
            <person name="Darino M."/>
            <person name="Turjanski A."/>
            <person name="Kreff E."/>
            <person name="Dieguez M.J."/>
            <person name="Sacco F."/>
        </authorList>
    </citation>
    <scope>NUCLEOTIDE SEQUENCE [LARGE SCALE GENOMIC DNA]</scope>
    <source>
        <strain evidence="2 3">RO10H11247</strain>
    </source>
</reference>
<gene>
    <name evidence="2" type="ORF">VP01_2805g2</name>
</gene>
<evidence type="ECO:0000313" key="2">
    <source>
        <dbReference type="EMBL" id="KNZ54964.1"/>
    </source>
</evidence>
<sequence>MQQILGKGKTRENTTPKDTPRDLLPTMYHQEAQPAVSKRFNPEDILKTDRPNLQQWEHILRVHASERFGDPNFSTPEDDTSVDPADEKIRRSIIIVSTHVDLTYDLLELPSSADVFDHLMLNYFDSSVYILVNKSERSIIWVHLKGFLEIKCNERISSMVGVKIERNDSGF</sequence>
<dbReference type="VEuPathDB" id="FungiDB:VP01_2805g2"/>
<feature type="region of interest" description="Disordered" evidence="1">
    <location>
        <begin position="1"/>
        <end position="39"/>
    </location>
</feature>
<organism evidence="2 3">
    <name type="scientific">Puccinia sorghi</name>
    <dbReference type="NCBI Taxonomy" id="27349"/>
    <lineage>
        <taxon>Eukaryota</taxon>
        <taxon>Fungi</taxon>
        <taxon>Dikarya</taxon>
        <taxon>Basidiomycota</taxon>
        <taxon>Pucciniomycotina</taxon>
        <taxon>Pucciniomycetes</taxon>
        <taxon>Pucciniales</taxon>
        <taxon>Pucciniaceae</taxon>
        <taxon>Puccinia</taxon>
    </lineage>
</organism>
<proteinExistence type="predicted"/>
<feature type="compositionally biased region" description="Basic and acidic residues" evidence="1">
    <location>
        <begin position="9"/>
        <end position="21"/>
    </location>
</feature>
<comment type="caution">
    <text evidence="2">The sequence shown here is derived from an EMBL/GenBank/DDBJ whole genome shotgun (WGS) entry which is preliminary data.</text>
</comment>
<keyword evidence="3" id="KW-1185">Reference proteome</keyword>